<feature type="transmembrane region" description="Helical" evidence="1">
    <location>
        <begin position="6"/>
        <end position="28"/>
    </location>
</feature>
<keyword evidence="1" id="KW-0812">Transmembrane</keyword>
<organism evidence="2 3">
    <name type="scientific">Bombilactobacillus bombi</name>
    <dbReference type="NCBI Taxonomy" id="1303590"/>
    <lineage>
        <taxon>Bacteria</taxon>
        <taxon>Bacillati</taxon>
        <taxon>Bacillota</taxon>
        <taxon>Bacilli</taxon>
        <taxon>Lactobacillales</taxon>
        <taxon>Lactobacillaceae</taxon>
        <taxon>Bombilactobacillus</taxon>
    </lineage>
</organism>
<gene>
    <name evidence="2" type="ORF">DS831_03385</name>
</gene>
<sequence>MEWGPLSEWVTASAEIAAVIVALFLPYYDEHRKSKLRTRNLKLFLYKLVHDILTKRDPEQIKNLESFLKLGYLIDDNSNDEIIFVVGNQILLELNSDQDEKITNQKVKKLLDQLELERS</sequence>
<dbReference type="OrthoDB" id="3174721at2"/>
<dbReference type="AlphaFoldDB" id="A0A3R6XXR6"/>
<protein>
    <submittedName>
        <fullName evidence="2">Uncharacterized protein</fullName>
    </submittedName>
</protein>
<evidence type="ECO:0000313" key="2">
    <source>
        <dbReference type="EMBL" id="RHW52380.1"/>
    </source>
</evidence>
<keyword evidence="3" id="KW-1185">Reference proteome</keyword>
<accession>A0A3R6XXR6</accession>
<keyword evidence="1" id="KW-1133">Transmembrane helix</keyword>
<comment type="caution">
    <text evidence="2">The sequence shown here is derived from an EMBL/GenBank/DDBJ whole genome shotgun (WGS) entry which is preliminary data.</text>
</comment>
<dbReference type="Proteomes" id="UP000284109">
    <property type="component" value="Unassembled WGS sequence"/>
</dbReference>
<keyword evidence="1" id="KW-0472">Membrane</keyword>
<evidence type="ECO:0000313" key="3">
    <source>
        <dbReference type="Proteomes" id="UP000284109"/>
    </source>
</evidence>
<reference evidence="2 3" key="1">
    <citation type="submission" date="2018-07" db="EMBL/GenBank/DDBJ databases">
        <title>Genome sequences of six Lactobacillus spp. isolated from bumble bee guts.</title>
        <authorList>
            <person name="Motta E.V.S."/>
            <person name="Moran N.A."/>
        </authorList>
    </citation>
    <scope>NUCLEOTIDE SEQUENCE [LARGE SCALE GENOMIC DNA]</scope>
    <source>
        <strain evidence="2 3">BI-1.1</strain>
    </source>
</reference>
<dbReference type="RefSeq" id="WP_118900359.1">
    <property type="nucleotide sequence ID" value="NZ_QOCR01000001.1"/>
</dbReference>
<proteinExistence type="predicted"/>
<name>A0A3R6XXR6_9LACO</name>
<evidence type="ECO:0000256" key="1">
    <source>
        <dbReference type="SAM" id="Phobius"/>
    </source>
</evidence>
<dbReference type="EMBL" id="QOCR01000001">
    <property type="protein sequence ID" value="RHW52380.1"/>
    <property type="molecule type" value="Genomic_DNA"/>
</dbReference>